<feature type="region of interest" description="Disordered" evidence="1">
    <location>
        <begin position="81"/>
        <end position="115"/>
    </location>
</feature>
<evidence type="ECO:0000313" key="2">
    <source>
        <dbReference type="EMBL" id="QDG50084.1"/>
    </source>
</evidence>
<proteinExistence type="predicted"/>
<dbReference type="Proteomes" id="UP000315995">
    <property type="component" value="Chromosome"/>
</dbReference>
<accession>A0A4Y6PP51</accession>
<accession>A0A5B8XZZ9</accession>
<dbReference type="EMBL" id="CP041186">
    <property type="protein sequence ID" value="QDG50084.1"/>
    <property type="molecule type" value="Genomic_DNA"/>
</dbReference>
<reference evidence="2 3" key="1">
    <citation type="submission" date="2019-06" db="EMBL/GenBank/DDBJ databases">
        <title>Persicimonas caeni gen. nov., sp. nov., a predatory bacterium isolated from solar saltern.</title>
        <authorList>
            <person name="Wang S."/>
        </authorList>
    </citation>
    <scope>NUCLEOTIDE SEQUENCE [LARGE SCALE GENOMIC DNA]</scope>
    <source>
        <strain evidence="2 3">YN101</strain>
    </source>
</reference>
<evidence type="ECO:0008006" key="4">
    <source>
        <dbReference type="Google" id="ProtNLM"/>
    </source>
</evidence>
<protein>
    <recommendedName>
        <fullName evidence="4">Ribbon-helix-helix protein, CopG family</fullName>
    </recommendedName>
</protein>
<organism evidence="2 3">
    <name type="scientific">Persicimonas caeni</name>
    <dbReference type="NCBI Taxonomy" id="2292766"/>
    <lineage>
        <taxon>Bacteria</taxon>
        <taxon>Deltaproteobacteria</taxon>
        <taxon>Bradymonadales</taxon>
        <taxon>Bradymonadaceae</taxon>
        <taxon>Persicimonas</taxon>
    </lineage>
</organism>
<evidence type="ECO:0000256" key="1">
    <source>
        <dbReference type="SAM" id="MobiDB-lite"/>
    </source>
</evidence>
<feature type="compositionally biased region" description="Basic and acidic residues" evidence="1">
    <location>
        <begin position="82"/>
        <end position="96"/>
    </location>
</feature>
<name>A0A4Y6PP51_PERCE</name>
<feature type="compositionally biased region" description="Pro residues" evidence="1">
    <location>
        <begin position="106"/>
        <end position="115"/>
    </location>
</feature>
<evidence type="ECO:0000313" key="3">
    <source>
        <dbReference type="Proteomes" id="UP000315995"/>
    </source>
</evidence>
<dbReference type="RefSeq" id="WP_141196580.1">
    <property type="nucleotide sequence ID" value="NZ_CP041186.1"/>
</dbReference>
<gene>
    <name evidence="2" type="ORF">FIV42_04835</name>
</gene>
<dbReference type="AlphaFoldDB" id="A0A4Y6PP51"/>
<keyword evidence="3" id="KW-1185">Reference proteome</keyword>
<sequence length="115" mass="12989">MAKKQERAGNTVATVVVSVRVDEGVLEELDRLMNFRFRAPIGRETYLRMVLYGDEPPVNPAVERDNLMRVDFRLPEPSVDELADRVGDGNRSEHIRRILTGQELPLSPPPSHPEG</sequence>